<feature type="compositionally biased region" description="Basic and acidic residues" evidence="1">
    <location>
        <begin position="470"/>
        <end position="486"/>
    </location>
</feature>
<evidence type="ECO:0000313" key="2">
    <source>
        <dbReference type="EMBL" id="NBC46265.1"/>
    </source>
</evidence>
<feature type="region of interest" description="Disordered" evidence="1">
    <location>
        <begin position="470"/>
        <end position="494"/>
    </location>
</feature>
<accession>A0A7X4YIX6</accession>
<dbReference type="EMBL" id="JAAAPK010000020">
    <property type="protein sequence ID" value="NBC46265.1"/>
    <property type="molecule type" value="Genomic_DNA"/>
</dbReference>
<organism evidence="2 3">
    <name type="scientific">Corallococcus exiguus</name>
    <dbReference type="NCBI Taxonomy" id="83462"/>
    <lineage>
        <taxon>Bacteria</taxon>
        <taxon>Pseudomonadati</taxon>
        <taxon>Myxococcota</taxon>
        <taxon>Myxococcia</taxon>
        <taxon>Myxococcales</taxon>
        <taxon>Cystobacterineae</taxon>
        <taxon>Myxococcaceae</taxon>
        <taxon>Corallococcus</taxon>
    </lineage>
</organism>
<dbReference type="Proteomes" id="UP000537825">
    <property type="component" value="Unassembled WGS sequence"/>
</dbReference>
<comment type="caution">
    <text evidence="2">The sequence shown here is derived from an EMBL/GenBank/DDBJ whole genome shotgun (WGS) entry which is preliminary data.</text>
</comment>
<keyword evidence="3" id="KW-1185">Reference proteome</keyword>
<sequence length="930" mass="102379">MKEELFRFVVLRAAEPHRGETTELAAETVLQASLAKAGGNAKAVEAALRHFQDSPAGAPQDSKEFLMIATRVQALDAALLRQRPMSSPAVRELLDAHYPDRAKDSARPGWASVEAWLCDWLLVHGLSRTPVPGDAARLARCLRLMRLIRRLEAEPSLPDAAVTALLFAPLRFPQGLASGAPPVLTDTPPEPASEPIPTVEAGKVGRIALALAELARLPASSFAVAEAPRLPPRKGEVISVSSPDPLASLRLSPRGIASLSEATSTVLAELGLKPKDESVPRLQVELRHARTQQLLRFSPELLGRWVLRGGVFLAPSAPTTPELPRSVGMLRRLGVGELLVVRQELRGYVEADLAHIENVMPGEARVREHRRRRTVEEFYSEEKERSEAEEKEFGATDRFELSSEVAETVREEFSVRGGLRVKASYGPVVEVEANAEAGYESSSERSRKTASQVGREVVQKSVSRLEEKVRTLRSTRTTEEVEERNSHTLTNPEATPRRGMYQFVTKRYEARTFNYGLREMYEFDVPEPGAYLLRALKEDLAAVSGLKEPDVFTLRPDDIADVTYQRHAADHGATADVEPPPPDWVIRTCSFTHEDLNEENRPAGLAQQAEIQVGEGWEAVACKVVALHHGGQFFCTVGPHIFDFTESSGVQECLLGTEDGVAYPGALKVGAIGIAPRNVLVTVHVFCRPTARAHEAWRLRTYSAIRTAHERQVQAYEDALAARSVARGVKLPERGAEEAHRLLMDELKKACISIATAQHFDAFGAVETDGAMRPQVALASAAEQGPYVRFFEQAFEWENLQYVAYPYFWGRKSTWEERVRMPLGADPAFTEFLRAGGARVVVPVREGFAAALEHFKRTGRVFGGDGVVVMGDDDFLAISEELRAATDRDYGRPVPVGEPWEVRVPTSLVSLREDASLPHWDGALPPPGGV</sequence>
<reference evidence="2 3" key="1">
    <citation type="submission" date="2020-01" db="EMBL/GenBank/DDBJ databases">
        <title>The draft genome sequence of Corallococcus exiguus DSM 14696.</title>
        <authorList>
            <person name="Zhang X."/>
            <person name="Zhu H."/>
        </authorList>
    </citation>
    <scope>NUCLEOTIDE SEQUENCE [LARGE SCALE GENOMIC DNA]</scope>
    <source>
        <strain evidence="2 3">DSM 14696</strain>
    </source>
</reference>
<feature type="region of interest" description="Disordered" evidence="1">
    <location>
        <begin position="435"/>
        <end position="456"/>
    </location>
</feature>
<name>A0A7X4YIX6_9BACT</name>
<gene>
    <name evidence="2" type="ORF">GTZ93_41410</name>
</gene>
<evidence type="ECO:0000256" key="1">
    <source>
        <dbReference type="SAM" id="MobiDB-lite"/>
    </source>
</evidence>
<evidence type="ECO:0000313" key="3">
    <source>
        <dbReference type="Proteomes" id="UP000537825"/>
    </source>
</evidence>
<dbReference type="AlphaFoldDB" id="A0A7X4YIX6"/>
<dbReference type="RefSeq" id="WP_161663360.1">
    <property type="nucleotide sequence ID" value="NZ_JAAAPK010000020.1"/>
</dbReference>
<proteinExistence type="predicted"/>
<protein>
    <submittedName>
        <fullName evidence="2">Uncharacterized protein</fullName>
    </submittedName>
</protein>